<dbReference type="InterPro" id="IPR036291">
    <property type="entry name" value="NAD(P)-bd_dom_sf"/>
</dbReference>
<dbReference type="PANTHER" id="PTHR32487">
    <property type="entry name" value="3-OXO-DELTA(4,5)-STEROID 5-BETA-REDUCTASE"/>
    <property type="match status" value="1"/>
</dbReference>
<dbReference type="Pfam" id="PF22917">
    <property type="entry name" value="PRISE"/>
    <property type="match status" value="1"/>
</dbReference>
<comment type="caution">
    <text evidence="2">The sequence shown here is derived from an EMBL/GenBank/DDBJ whole genome shotgun (WGS) entry which is preliminary data.</text>
</comment>
<dbReference type="InterPro" id="IPR055222">
    <property type="entry name" value="PRISE-like_Rossmann-fold"/>
</dbReference>
<gene>
    <name evidence="2" type="ORF">KHLLAP_LOCUS7635</name>
</gene>
<evidence type="ECO:0000313" key="2">
    <source>
        <dbReference type="EMBL" id="CAJ2507167.1"/>
    </source>
</evidence>
<dbReference type="SUPFAM" id="SSF51735">
    <property type="entry name" value="NAD(P)-binding Rossmann-fold domains"/>
    <property type="match status" value="1"/>
</dbReference>
<dbReference type="AlphaFoldDB" id="A0AAI8VM95"/>
<accession>A0AAI8VM95</accession>
<dbReference type="Proteomes" id="UP001295740">
    <property type="component" value="Unassembled WGS sequence"/>
</dbReference>
<keyword evidence="3" id="KW-1185">Reference proteome</keyword>
<reference evidence="2" key="1">
    <citation type="submission" date="2023-10" db="EMBL/GenBank/DDBJ databases">
        <authorList>
            <person name="Hackl T."/>
        </authorList>
    </citation>
    <scope>NUCLEOTIDE SEQUENCE</scope>
</reference>
<sequence length="426" mass="46628">MAPCDPDLVDLASAYGVCTNPGALLPADRKYDCLLSFRYQGGTDKGLVEHVVNMHPGGNCFFPGCGAGEGPGPGHLAVGGLRDHLRHQHPVILVQVQVLEPQEPQPQPQQQGQQQQMVLVTKTNHVCCWPGCQKDPLEGSGADRCVRWHNYTELAQGLAGDLVLANEEGEALESTDKIINTAGFMINSALHIRLRKKSKKRSPRHWVRVQAYGESVGEDAGYYIALKRVCHTQLLTEAAAAVGIANKPIDPEQAGYTRQMSTPGFMHMQFVSGITGTATVNALANRPEYTEIYTLSRSQKSEHSSKVKHATLDLQSSADSMAQPLSHIPPATHIYFCAYLADLDEAEATRINSAMLTNFLAALQSFVLTCGLKQYGVHLGQPKNPMREDDDPALFWLEQGDRPPNFYYAQQRILEKAAAEAGGKWS</sequence>
<feature type="domain" description="PRISE-like Rossmann-fold" evidence="1">
    <location>
        <begin position="279"/>
        <end position="417"/>
    </location>
</feature>
<dbReference type="PANTHER" id="PTHR32487:SF0">
    <property type="entry name" value="3-OXO-DELTA(4,5)-STEROID 5-BETA-REDUCTASE"/>
    <property type="match status" value="1"/>
</dbReference>
<name>A0AAI8VM95_9PEZI</name>
<dbReference type="EMBL" id="CAUWAG010000010">
    <property type="protein sequence ID" value="CAJ2507167.1"/>
    <property type="molecule type" value="Genomic_DNA"/>
</dbReference>
<organism evidence="2 3">
    <name type="scientific">Anthostomella pinea</name>
    <dbReference type="NCBI Taxonomy" id="933095"/>
    <lineage>
        <taxon>Eukaryota</taxon>
        <taxon>Fungi</taxon>
        <taxon>Dikarya</taxon>
        <taxon>Ascomycota</taxon>
        <taxon>Pezizomycotina</taxon>
        <taxon>Sordariomycetes</taxon>
        <taxon>Xylariomycetidae</taxon>
        <taxon>Xylariales</taxon>
        <taxon>Xylariaceae</taxon>
        <taxon>Anthostomella</taxon>
    </lineage>
</organism>
<evidence type="ECO:0000259" key="1">
    <source>
        <dbReference type="Pfam" id="PF22917"/>
    </source>
</evidence>
<dbReference type="Gene3D" id="3.40.50.720">
    <property type="entry name" value="NAD(P)-binding Rossmann-like Domain"/>
    <property type="match status" value="1"/>
</dbReference>
<protein>
    <submittedName>
        <fullName evidence="2">Uu.00g083530.m01.CDS01</fullName>
    </submittedName>
</protein>
<evidence type="ECO:0000313" key="3">
    <source>
        <dbReference type="Proteomes" id="UP001295740"/>
    </source>
</evidence>
<proteinExistence type="predicted"/>